<feature type="domain" description="Enoyl reductase (ER)" evidence="3">
    <location>
        <begin position="12"/>
        <end position="325"/>
    </location>
</feature>
<dbReference type="RefSeq" id="WP_047768374.1">
    <property type="nucleotide sequence ID" value="NZ_AZGM01000128.1"/>
</dbReference>
<evidence type="ECO:0000256" key="2">
    <source>
        <dbReference type="ARBA" id="ARBA00023002"/>
    </source>
</evidence>
<dbReference type="CDD" id="cd08271">
    <property type="entry name" value="MDR5"/>
    <property type="match status" value="1"/>
</dbReference>
<protein>
    <submittedName>
        <fullName evidence="4">Alcohol dehydrogenase</fullName>
    </submittedName>
</protein>
<dbReference type="STRING" id="1423782.FD32_GL000835"/>
<evidence type="ECO:0000259" key="3">
    <source>
        <dbReference type="SMART" id="SM00829"/>
    </source>
</evidence>
<proteinExistence type="predicted"/>
<dbReference type="Pfam" id="PF13602">
    <property type="entry name" value="ADH_zinc_N_2"/>
    <property type="match status" value="1"/>
</dbReference>
<dbReference type="SUPFAM" id="SSF50129">
    <property type="entry name" value="GroES-like"/>
    <property type="match status" value="1"/>
</dbReference>
<sequence>MKALVVASQSDQTISSLQITDVEKPTPAANEVLVKVHAVGLNPVDYKVVEGGVPSWSFPHTLGLDVAGEIVAVGAAVTNWQVGDRVSGHGDLTKNGCFAEFVAVPTYQLARIPDKVDYETAASLLCGALTAYTAVERKPNLTNIQTVLVHAGAGGVGSIAIQLAKLHGFRVFTTVSTGKIKYVQQLHPAAIIDYRKEDVDERLNQLTAGRGVDLIIDAVGKSEAEKDLRRLAYNGTLVTIVDVPDITSVPLFDRGLSVDVVNLGGAHLSHNPNQQADLGRMNAEMLKLVASGKVKPLIEKVLPFNQIKEGLQIIKDHRVVGKIVVKVN</sequence>
<dbReference type="EMBL" id="AZGM01000128">
    <property type="protein sequence ID" value="KRM25313.1"/>
    <property type="molecule type" value="Genomic_DNA"/>
</dbReference>
<dbReference type="AlphaFoldDB" id="A0A0R1X5R3"/>
<evidence type="ECO:0000313" key="4">
    <source>
        <dbReference type="EMBL" id="KRM25313.1"/>
    </source>
</evidence>
<name>A0A0R1X5R3_9LACO</name>
<dbReference type="InterPro" id="IPR036291">
    <property type="entry name" value="NAD(P)-bd_dom_sf"/>
</dbReference>
<dbReference type="GO" id="GO:0070402">
    <property type="term" value="F:NADPH binding"/>
    <property type="evidence" value="ECO:0007669"/>
    <property type="project" value="TreeGrafter"/>
</dbReference>
<comment type="caution">
    <text evidence="4">The sequence shown here is derived from an EMBL/GenBank/DDBJ whole genome shotgun (WGS) entry which is preliminary data.</text>
</comment>
<accession>A0A0R1X5R3</accession>
<dbReference type="Proteomes" id="UP000051412">
    <property type="component" value="Unassembled WGS sequence"/>
</dbReference>
<dbReference type="InterPro" id="IPR013154">
    <property type="entry name" value="ADH-like_N"/>
</dbReference>
<evidence type="ECO:0000313" key="5">
    <source>
        <dbReference type="Proteomes" id="UP000051412"/>
    </source>
</evidence>
<dbReference type="InterPro" id="IPR020843">
    <property type="entry name" value="ER"/>
</dbReference>
<dbReference type="InterPro" id="IPR011032">
    <property type="entry name" value="GroES-like_sf"/>
</dbReference>
<reference evidence="4 5" key="1">
    <citation type="journal article" date="2015" name="Genome Announc.">
        <title>Expanding the biotechnology potential of lactobacilli through comparative genomics of 213 strains and associated genera.</title>
        <authorList>
            <person name="Sun Z."/>
            <person name="Harris H.M."/>
            <person name="McCann A."/>
            <person name="Guo C."/>
            <person name="Argimon S."/>
            <person name="Zhang W."/>
            <person name="Yang X."/>
            <person name="Jeffery I.B."/>
            <person name="Cooney J.C."/>
            <person name="Kagawa T.F."/>
            <person name="Liu W."/>
            <person name="Song Y."/>
            <person name="Salvetti E."/>
            <person name="Wrobel A."/>
            <person name="Rasinkangas P."/>
            <person name="Parkhill J."/>
            <person name="Rea M.C."/>
            <person name="O'Sullivan O."/>
            <person name="Ritari J."/>
            <person name="Douillard F.P."/>
            <person name="Paul Ross R."/>
            <person name="Yang R."/>
            <person name="Briner A.E."/>
            <person name="Felis G.E."/>
            <person name="de Vos W.M."/>
            <person name="Barrangou R."/>
            <person name="Klaenhammer T.R."/>
            <person name="Caufield P.W."/>
            <person name="Cui Y."/>
            <person name="Zhang H."/>
            <person name="O'Toole P.W."/>
        </authorList>
    </citation>
    <scope>NUCLEOTIDE SEQUENCE [LARGE SCALE GENOMIC DNA]</scope>
    <source>
        <strain evidence="4 5">DSM 6035</strain>
    </source>
</reference>
<keyword evidence="5" id="KW-1185">Reference proteome</keyword>
<dbReference type="PANTHER" id="PTHR48106">
    <property type="entry name" value="QUINONE OXIDOREDUCTASE PIG3-RELATED"/>
    <property type="match status" value="1"/>
</dbReference>
<keyword evidence="2" id="KW-0560">Oxidoreductase</keyword>
<keyword evidence="1" id="KW-0521">NADP</keyword>
<dbReference type="PANTHER" id="PTHR48106:SF18">
    <property type="entry name" value="QUINONE OXIDOREDUCTASE PIG3"/>
    <property type="match status" value="1"/>
</dbReference>
<dbReference type="GO" id="GO:0016651">
    <property type="term" value="F:oxidoreductase activity, acting on NAD(P)H"/>
    <property type="evidence" value="ECO:0007669"/>
    <property type="project" value="TreeGrafter"/>
</dbReference>
<gene>
    <name evidence="4" type="ORF">FD32_GL000835</name>
</gene>
<dbReference type="Pfam" id="PF08240">
    <property type="entry name" value="ADH_N"/>
    <property type="match status" value="1"/>
</dbReference>
<dbReference type="SUPFAM" id="SSF51735">
    <property type="entry name" value="NAD(P)-binding Rossmann-fold domains"/>
    <property type="match status" value="1"/>
</dbReference>
<dbReference type="OrthoDB" id="9792162at2"/>
<dbReference type="Gene3D" id="3.90.180.10">
    <property type="entry name" value="Medium-chain alcohol dehydrogenases, catalytic domain"/>
    <property type="match status" value="1"/>
</dbReference>
<dbReference type="Gene3D" id="3.40.50.720">
    <property type="entry name" value="NAD(P)-binding Rossmann-like Domain"/>
    <property type="match status" value="1"/>
</dbReference>
<evidence type="ECO:0000256" key="1">
    <source>
        <dbReference type="ARBA" id="ARBA00022857"/>
    </source>
</evidence>
<dbReference type="PATRIC" id="fig|1423782.4.peg.865"/>
<organism evidence="4 5">
    <name type="scientific">Limosilactobacillus panis DSM 6035</name>
    <dbReference type="NCBI Taxonomy" id="1423782"/>
    <lineage>
        <taxon>Bacteria</taxon>
        <taxon>Bacillati</taxon>
        <taxon>Bacillota</taxon>
        <taxon>Bacilli</taxon>
        <taxon>Lactobacillales</taxon>
        <taxon>Lactobacillaceae</taxon>
        <taxon>Limosilactobacillus</taxon>
    </lineage>
</organism>
<dbReference type="SMART" id="SM00829">
    <property type="entry name" value="PKS_ER"/>
    <property type="match status" value="1"/>
</dbReference>